<dbReference type="SUPFAM" id="SSF56112">
    <property type="entry name" value="Protein kinase-like (PK-like)"/>
    <property type="match status" value="1"/>
</dbReference>
<dbReference type="InterPro" id="IPR017441">
    <property type="entry name" value="Protein_kinase_ATP_BS"/>
</dbReference>
<keyword evidence="5" id="KW-0808">Transferase</keyword>
<evidence type="ECO:0000256" key="8">
    <source>
        <dbReference type="ARBA" id="ARBA00022777"/>
    </source>
</evidence>
<comment type="catalytic activity">
    <reaction evidence="12">
        <text>L-threonyl-[protein] + ATP = O-phospho-L-threonyl-[protein] + ADP + H(+)</text>
        <dbReference type="Rhea" id="RHEA:46608"/>
        <dbReference type="Rhea" id="RHEA-COMP:11060"/>
        <dbReference type="Rhea" id="RHEA-COMP:11605"/>
        <dbReference type="ChEBI" id="CHEBI:15378"/>
        <dbReference type="ChEBI" id="CHEBI:30013"/>
        <dbReference type="ChEBI" id="CHEBI:30616"/>
        <dbReference type="ChEBI" id="CHEBI:61977"/>
        <dbReference type="ChEBI" id="CHEBI:456216"/>
        <dbReference type="EC" id="2.7.11.1"/>
    </reaction>
</comment>
<dbReference type="FunFam" id="3.30.200.20:FF:000212">
    <property type="entry name" value="Proline-rich receptor-like protein kinase PERK8"/>
    <property type="match status" value="1"/>
</dbReference>
<evidence type="ECO:0000256" key="6">
    <source>
        <dbReference type="ARBA" id="ARBA00022692"/>
    </source>
</evidence>
<dbReference type="Gene3D" id="3.30.200.20">
    <property type="entry name" value="Phosphorylase Kinase, domain 1"/>
    <property type="match status" value="1"/>
</dbReference>
<evidence type="ECO:0000259" key="17">
    <source>
        <dbReference type="PROSITE" id="PS50011"/>
    </source>
</evidence>
<evidence type="ECO:0000256" key="1">
    <source>
        <dbReference type="ARBA" id="ARBA00004162"/>
    </source>
</evidence>
<evidence type="ECO:0000256" key="4">
    <source>
        <dbReference type="ARBA" id="ARBA00022527"/>
    </source>
</evidence>
<protein>
    <recommendedName>
        <fullName evidence="2">non-specific serine/threonine protein kinase</fullName>
        <ecNumber evidence="2">2.7.11.1</ecNumber>
    </recommendedName>
</protein>
<dbReference type="EMBL" id="JAPFFJ010000016">
    <property type="protein sequence ID" value="KAJ6406349.1"/>
    <property type="molecule type" value="Genomic_DNA"/>
</dbReference>
<evidence type="ECO:0000256" key="2">
    <source>
        <dbReference type="ARBA" id="ARBA00012513"/>
    </source>
</evidence>
<gene>
    <name evidence="18" type="ORF">OIU84_009965</name>
</gene>
<name>A0AAD6NVC6_9ROSI</name>
<accession>A0AAD6NVC6</accession>
<dbReference type="InterPro" id="IPR001245">
    <property type="entry name" value="Ser-Thr/Tyr_kinase_cat_dom"/>
</dbReference>
<dbReference type="Gene3D" id="1.10.510.10">
    <property type="entry name" value="Transferase(Phosphotransferase) domain 1"/>
    <property type="match status" value="2"/>
</dbReference>
<keyword evidence="9 14" id="KW-0067">ATP-binding</keyword>
<evidence type="ECO:0000256" key="5">
    <source>
        <dbReference type="ARBA" id="ARBA00022679"/>
    </source>
</evidence>
<keyword evidence="10" id="KW-1133">Transmembrane helix</keyword>
<comment type="similarity">
    <text evidence="15">Belongs to the protein kinase superfamily.</text>
</comment>
<evidence type="ECO:0000256" key="16">
    <source>
        <dbReference type="SAM" id="MobiDB-lite"/>
    </source>
</evidence>
<evidence type="ECO:0000256" key="11">
    <source>
        <dbReference type="ARBA" id="ARBA00023136"/>
    </source>
</evidence>
<comment type="subcellular location">
    <subcellularLocation>
        <location evidence="1">Cell membrane</location>
        <topology evidence="1">Single-pass membrane protein</topology>
    </subcellularLocation>
</comment>
<dbReference type="GO" id="GO:0005886">
    <property type="term" value="C:plasma membrane"/>
    <property type="evidence" value="ECO:0007669"/>
    <property type="project" value="UniProtKB-SubCell"/>
</dbReference>
<proteinExistence type="inferred from homology"/>
<evidence type="ECO:0000256" key="9">
    <source>
        <dbReference type="ARBA" id="ARBA00022840"/>
    </source>
</evidence>
<feature type="domain" description="Protein kinase" evidence="17">
    <location>
        <begin position="70"/>
        <end position="366"/>
    </location>
</feature>
<dbReference type="AlphaFoldDB" id="A0AAD6NVC6"/>
<dbReference type="InterPro" id="IPR011009">
    <property type="entry name" value="Kinase-like_dom_sf"/>
</dbReference>
<keyword evidence="8" id="KW-0418">Kinase</keyword>
<dbReference type="PROSITE" id="PS00107">
    <property type="entry name" value="PROTEIN_KINASE_ATP"/>
    <property type="match status" value="1"/>
</dbReference>
<keyword evidence="4 15" id="KW-0723">Serine/threonine-protein kinase</keyword>
<feature type="region of interest" description="Disordered" evidence="16">
    <location>
        <begin position="15"/>
        <end position="34"/>
    </location>
</feature>
<evidence type="ECO:0000313" key="18">
    <source>
        <dbReference type="EMBL" id="KAJ6406349.1"/>
    </source>
</evidence>
<keyword evidence="11" id="KW-0472">Membrane</keyword>
<evidence type="ECO:0000256" key="3">
    <source>
        <dbReference type="ARBA" id="ARBA00022475"/>
    </source>
</evidence>
<dbReference type="EC" id="2.7.11.1" evidence="2"/>
<dbReference type="InterPro" id="IPR008271">
    <property type="entry name" value="Ser/Thr_kinase_AS"/>
</dbReference>
<dbReference type="GO" id="GO:0004674">
    <property type="term" value="F:protein serine/threonine kinase activity"/>
    <property type="evidence" value="ECO:0007669"/>
    <property type="project" value="UniProtKB-KW"/>
</dbReference>
<dbReference type="FunFam" id="1.10.510.10:FF:001424">
    <property type="entry name" value="Protein kinase superfamily protein"/>
    <property type="match status" value="1"/>
</dbReference>
<evidence type="ECO:0000256" key="7">
    <source>
        <dbReference type="ARBA" id="ARBA00022741"/>
    </source>
</evidence>
<dbReference type="PANTHER" id="PTHR47982:SF22">
    <property type="entry name" value="PROLINE-RICH RECEPTOR-LIKE PROTEIN KINASE PERK14"/>
    <property type="match status" value="1"/>
</dbReference>
<evidence type="ECO:0000256" key="13">
    <source>
        <dbReference type="ARBA" id="ARBA00048679"/>
    </source>
</evidence>
<evidence type="ECO:0000313" key="19">
    <source>
        <dbReference type="Proteomes" id="UP001162972"/>
    </source>
</evidence>
<evidence type="ECO:0000256" key="10">
    <source>
        <dbReference type="ARBA" id="ARBA00022989"/>
    </source>
</evidence>
<evidence type="ECO:0000256" key="14">
    <source>
        <dbReference type="PROSITE-ProRule" id="PRU10141"/>
    </source>
</evidence>
<keyword evidence="6" id="KW-0812">Transmembrane</keyword>
<dbReference type="PROSITE" id="PS50011">
    <property type="entry name" value="PROTEIN_KINASE_DOM"/>
    <property type="match status" value="1"/>
</dbReference>
<keyword evidence="7 14" id="KW-0547">Nucleotide-binding</keyword>
<organism evidence="18 19">
    <name type="scientific">Salix udensis</name>
    <dbReference type="NCBI Taxonomy" id="889485"/>
    <lineage>
        <taxon>Eukaryota</taxon>
        <taxon>Viridiplantae</taxon>
        <taxon>Streptophyta</taxon>
        <taxon>Embryophyta</taxon>
        <taxon>Tracheophyta</taxon>
        <taxon>Spermatophyta</taxon>
        <taxon>Magnoliopsida</taxon>
        <taxon>eudicotyledons</taxon>
        <taxon>Gunneridae</taxon>
        <taxon>Pentapetalae</taxon>
        <taxon>rosids</taxon>
        <taxon>fabids</taxon>
        <taxon>Malpighiales</taxon>
        <taxon>Salicaceae</taxon>
        <taxon>Saliceae</taxon>
        <taxon>Salix</taxon>
    </lineage>
</organism>
<feature type="region of interest" description="Disordered" evidence="16">
    <location>
        <begin position="335"/>
        <end position="366"/>
    </location>
</feature>
<evidence type="ECO:0000256" key="12">
    <source>
        <dbReference type="ARBA" id="ARBA00047899"/>
    </source>
</evidence>
<sequence>MKCFQSGDCVITVQTKTFPPPPATSSTRSRSINSPWTLNALPHQGPPDAAFSFSSGTCTYDELAVATNGFSDANLLGEGGFGYVHKGFLPCGKEIAVKQLKEGSNQGEREFQAEVEIISRVHHKHLVSLVGYCIHGSARLLVYEFVPNNTLEFHLHGTGQPVLEWETRLKIAIGSAKGLAYLHEDCHPRIIHRDIKASNILLDHNFEAKVSDFGLAKSISDASTSSTHISTRVMGTFGLVAWARPLLTQALEDGNFEALIDPRLGFRYNSSEMASMAGCAAACVHPSSWIRPRMSQIVHALEGGMSAQDLYGSSVSSSSRTYHYKENMKNFNMARGSAQDGISGNTGTTSEYGLNPSSSSSEASSR</sequence>
<dbReference type="SMART" id="SM00220">
    <property type="entry name" value="S_TKc"/>
    <property type="match status" value="1"/>
</dbReference>
<keyword evidence="19" id="KW-1185">Reference proteome</keyword>
<dbReference type="Proteomes" id="UP001162972">
    <property type="component" value="Chromosome 6"/>
</dbReference>
<dbReference type="InterPro" id="IPR000719">
    <property type="entry name" value="Prot_kinase_dom"/>
</dbReference>
<dbReference type="PANTHER" id="PTHR47982">
    <property type="entry name" value="PROLINE-RICH RECEPTOR-LIKE PROTEIN KINASE PERK4"/>
    <property type="match status" value="1"/>
</dbReference>
<reference evidence="18 19" key="1">
    <citation type="journal article" date="2023" name="Int. J. Mol. Sci.">
        <title>De Novo Assembly and Annotation of 11 Diverse Shrub Willow (Salix) Genomes Reveals Novel Gene Organization in Sex-Linked Regions.</title>
        <authorList>
            <person name="Hyden B."/>
            <person name="Feng K."/>
            <person name="Yates T.B."/>
            <person name="Jawdy S."/>
            <person name="Cereghino C."/>
            <person name="Smart L.B."/>
            <person name="Muchero W."/>
        </authorList>
    </citation>
    <scope>NUCLEOTIDE SEQUENCE [LARGE SCALE GENOMIC DNA]</scope>
    <source>
        <tissue evidence="18">Shoot tip</tissue>
    </source>
</reference>
<dbReference type="InterPro" id="IPR047117">
    <property type="entry name" value="PERK1-13-like"/>
</dbReference>
<feature type="binding site" evidence="14">
    <location>
        <position position="98"/>
    </location>
    <ligand>
        <name>ATP</name>
        <dbReference type="ChEBI" id="CHEBI:30616"/>
    </ligand>
</feature>
<dbReference type="Pfam" id="PF07714">
    <property type="entry name" value="PK_Tyr_Ser-Thr"/>
    <property type="match status" value="1"/>
</dbReference>
<feature type="compositionally biased region" description="Low complexity" evidence="16">
    <location>
        <begin position="357"/>
        <end position="366"/>
    </location>
</feature>
<feature type="compositionally biased region" description="Polar residues" evidence="16">
    <location>
        <begin position="340"/>
        <end position="356"/>
    </location>
</feature>
<dbReference type="PROSITE" id="PS00108">
    <property type="entry name" value="PROTEIN_KINASE_ST"/>
    <property type="match status" value="1"/>
</dbReference>
<keyword evidence="3" id="KW-1003">Cell membrane</keyword>
<dbReference type="GO" id="GO:0005524">
    <property type="term" value="F:ATP binding"/>
    <property type="evidence" value="ECO:0007669"/>
    <property type="project" value="UniProtKB-UniRule"/>
</dbReference>
<comment type="caution">
    <text evidence="18">The sequence shown here is derived from an EMBL/GenBank/DDBJ whole genome shotgun (WGS) entry which is preliminary data.</text>
</comment>
<evidence type="ECO:0000256" key="15">
    <source>
        <dbReference type="RuleBase" id="RU000304"/>
    </source>
</evidence>
<comment type="catalytic activity">
    <reaction evidence="13">
        <text>L-seryl-[protein] + ATP = O-phospho-L-seryl-[protein] + ADP + H(+)</text>
        <dbReference type="Rhea" id="RHEA:17989"/>
        <dbReference type="Rhea" id="RHEA-COMP:9863"/>
        <dbReference type="Rhea" id="RHEA-COMP:11604"/>
        <dbReference type="ChEBI" id="CHEBI:15378"/>
        <dbReference type="ChEBI" id="CHEBI:29999"/>
        <dbReference type="ChEBI" id="CHEBI:30616"/>
        <dbReference type="ChEBI" id="CHEBI:83421"/>
        <dbReference type="ChEBI" id="CHEBI:456216"/>
        <dbReference type="EC" id="2.7.11.1"/>
    </reaction>
</comment>